<organism evidence="1 2">
    <name type="scientific">Aphanocapsa feldmannii 277cV</name>
    <dbReference type="NCBI Taxonomy" id="2507553"/>
    <lineage>
        <taxon>Bacteria</taxon>
        <taxon>Bacillati</taxon>
        <taxon>Cyanobacteriota</taxon>
        <taxon>Cyanophyceae</taxon>
        <taxon>Oscillatoriophycideae</taxon>
        <taxon>Chroococcales</taxon>
        <taxon>Microcystaceae</taxon>
        <taxon>Aphanocapsa</taxon>
    </lineage>
</organism>
<gene>
    <name evidence="1" type="ORF">ERJ67_10255</name>
</gene>
<dbReference type="Proteomes" id="UP000317990">
    <property type="component" value="Unassembled WGS sequence"/>
</dbReference>
<reference evidence="1 2" key="1">
    <citation type="journal article" date="2019" name="mSystems">
        <title>Life at home and on the roam: Genomic adaptions reflect the dual lifestyle of an intracellular, facultative symbiont.</title>
        <authorList>
            <person name="Burgsdorf I."/>
        </authorList>
    </citation>
    <scope>NUCLEOTIDE SEQUENCE [LARGE SCALE GENOMIC DNA]</scope>
    <source>
        <strain evidence="1">277cV</strain>
    </source>
</reference>
<comment type="caution">
    <text evidence="1">The sequence shown here is derived from an EMBL/GenBank/DDBJ whole genome shotgun (WGS) entry which is preliminary data.</text>
</comment>
<protein>
    <submittedName>
        <fullName evidence="1">Uncharacterized protein</fullName>
    </submittedName>
</protein>
<dbReference type="AlphaFoldDB" id="A0A524RKQ1"/>
<accession>A0A524RKQ1</accession>
<dbReference type="EMBL" id="SRMO01000087">
    <property type="protein sequence ID" value="TGG90447.1"/>
    <property type="molecule type" value="Genomic_DNA"/>
</dbReference>
<evidence type="ECO:0000313" key="2">
    <source>
        <dbReference type="Proteomes" id="UP000317990"/>
    </source>
</evidence>
<name>A0A524RKQ1_9CHRO</name>
<sequence>MLSLVLHIPEADAADGPELRVAAQLAMEIGIDGGEVGDQLAITGGDSLEAVVHLSLDLRQGEAGQPLLTEGTIGAEVIELPLTVEVAAIRAAPGPLQVRTGPQGPWPADLCNRAAATLHNPVSRVE</sequence>
<evidence type="ECO:0000313" key="1">
    <source>
        <dbReference type="EMBL" id="TGG90447.1"/>
    </source>
</evidence>
<proteinExistence type="predicted"/>